<dbReference type="PANTHER" id="PTHR30632:SF17">
    <property type="entry name" value="MOLYBDATE-BINDING PROTEIN MODA"/>
    <property type="match status" value="1"/>
</dbReference>
<dbReference type="PIRSF" id="PIRSF004846">
    <property type="entry name" value="ModA"/>
    <property type="match status" value="1"/>
</dbReference>
<evidence type="ECO:0000256" key="2">
    <source>
        <dbReference type="ARBA" id="ARBA00022505"/>
    </source>
</evidence>
<dbReference type="GO" id="GO:0015689">
    <property type="term" value="P:molybdate ion transport"/>
    <property type="evidence" value="ECO:0007669"/>
    <property type="project" value="InterPro"/>
</dbReference>
<gene>
    <name evidence="8" type="ORF">A4S15_04105</name>
</gene>
<evidence type="ECO:0000313" key="9">
    <source>
        <dbReference type="Proteomes" id="UP000192872"/>
    </source>
</evidence>
<dbReference type="InterPro" id="IPR005950">
    <property type="entry name" value="ModA"/>
</dbReference>
<feature type="binding site" evidence="6">
    <location>
        <position position="198"/>
    </location>
    <ligand>
        <name>molybdate</name>
        <dbReference type="ChEBI" id="CHEBI:36264"/>
    </ligand>
</feature>
<dbReference type="EMBL" id="LWDL01000001">
    <property type="protein sequence ID" value="OQW54784.1"/>
    <property type="molecule type" value="Genomic_DNA"/>
</dbReference>
<keyword evidence="2 6" id="KW-0500">Molybdenum</keyword>
<evidence type="ECO:0000256" key="3">
    <source>
        <dbReference type="ARBA" id="ARBA00022723"/>
    </source>
</evidence>
<reference evidence="8 9" key="1">
    <citation type="journal article" date="2017" name="Water Res.">
        <title>Comammox in drinking water systems.</title>
        <authorList>
            <person name="Wang Y."/>
            <person name="Ma L."/>
            <person name="Mao Y."/>
            <person name="Jiang X."/>
            <person name="Xia Y."/>
            <person name="Yu K."/>
            <person name="Li B."/>
            <person name="Zhang T."/>
        </authorList>
    </citation>
    <scope>NUCLEOTIDE SEQUENCE [LARGE SCALE GENOMIC DNA]</scope>
    <source>
        <strain evidence="8">SG_bin8</strain>
    </source>
</reference>
<evidence type="ECO:0000313" key="8">
    <source>
        <dbReference type="EMBL" id="OQW54784.1"/>
    </source>
</evidence>
<sequence>MIKRAQDLNRRQLMAAAATSLALSSSRLRAAEKLTIFAAASVKDAFDETAAAFKAGGGPETSISYAASSQLARQIANGAPADIFISADLEWMDWLEQGGHIEKQSRRTLLGNSLVMIGGADSTQRLTLDSGLDLDGLIGNGRMVIAEPSSVPAGRYARQALENLGLWTKSEKKLVFAANVRAALALVARGEAGFGIVYATDAMAESKVKIIGRFDPARHAPILYPIAKTRQGSAGADAFLAFLTTPPARTLFERYGFRYLFDSRA</sequence>
<dbReference type="GO" id="GO:1901359">
    <property type="term" value="F:tungstate binding"/>
    <property type="evidence" value="ECO:0007669"/>
    <property type="project" value="UniProtKB-ARBA"/>
</dbReference>
<evidence type="ECO:0000256" key="1">
    <source>
        <dbReference type="ARBA" id="ARBA00009175"/>
    </source>
</evidence>
<evidence type="ECO:0000256" key="4">
    <source>
        <dbReference type="ARBA" id="ARBA00022729"/>
    </source>
</evidence>
<dbReference type="GO" id="GO:0030288">
    <property type="term" value="C:outer membrane-bounded periplasmic space"/>
    <property type="evidence" value="ECO:0007669"/>
    <property type="project" value="TreeGrafter"/>
</dbReference>
<comment type="caution">
    <text evidence="8">The sequence shown here is derived from an EMBL/GenBank/DDBJ whole genome shotgun (WGS) entry which is preliminary data.</text>
</comment>
<feature type="binding site" evidence="6">
    <location>
        <position position="41"/>
    </location>
    <ligand>
        <name>molybdate</name>
        <dbReference type="ChEBI" id="CHEBI:36264"/>
    </ligand>
</feature>
<dbReference type="GO" id="GO:0030973">
    <property type="term" value="F:molybdate ion binding"/>
    <property type="evidence" value="ECO:0007669"/>
    <property type="project" value="TreeGrafter"/>
</dbReference>
<feature type="signal peptide" evidence="7">
    <location>
        <begin position="1"/>
        <end position="30"/>
    </location>
</feature>
<dbReference type="InterPro" id="IPR050682">
    <property type="entry name" value="ModA/WtpA"/>
</dbReference>
<name>A0A1W9I5S4_9HYPH</name>
<comment type="subunit">
    <text evidence="5">The complex is composed of two ATP-binding proteins (ModC), two transmembrane proteins (ModB) and a solute-binding protein (ModA).</text>
</comment>
<dbReference type="FunFam" id="3.40.190.10:FF:000035">
    <property type="entry name" value="Molybdate ABC transporter substrate-binding protein"/>
    <property type="match status" value="1"/>
</dbReference>
<dbReference type="Gene3D" id="3.40.190.10">
    <property type="entry name" value="Periplasmic binding protein-like II"/>
    <property type="match status" value="2"/>
</dbReference>
<protein>
    <recommendedName>
        <fullName evidence="10">Molybdate ABC transporter substrate-binding protein</fullName>
    </recommendedName>
</protein>
<dbReference type="PANTHER" id="PTHR30632">
    <property type="entry name" value="MOLYBDATE-BINDING PERIPLASMIC PROTEIN"/>
    <property type="match status" value="1"/>
</dbReference>
<evidence type="ECO:0000256" key="7">
    <source>
        <dbReference type="SAM" id="SignalP"/>
    </source>
</evidence>
<dbReference type="Pfam" id="PF13531">
    <property type="entry name" value="SBP_bac_11"/>
    <property type="match status" value="1"/>
</dbReference>
<dbReference type="AlphaFoldDB" id="A0A1W9I5S4"/>
<dbReference type="GO" id="GO:0046872">
    <property type="term" value="F:metal ion binding"/>
    <property type="evidence" value="ECO:0007669"/>
    <property type="project" value="UniProtKB-KW"/>
</dbReference>
<dbReference type="RefSeq" id="WP_376800536.1">
    <property type="nucleotide sequence ID" value="NZ_DBNB01000011.1"/>
</dbReference>
<dbReference type="Proteomes" id="UP000192872">
    <property type="component" value="Unassembled WGS sequence"/>
</dbReference>
<comment type="similarity">
    <text evidence="1">Belongs to the bacterial solute-binding protein ModA family.</text>
</comment>
<feature type="binding site" evidence="6">
    <location>
        <position position="180"/>
    </location>
    <ligand>
        <name>molybdate</name>
        <dbReference type="ChEBI" id="CHEBI:36264"/>
    </ligand>
</feature>
<accession>A0A1W9I5S4</accession>
<organism evidence="8 9">
    <name type="scientific">Candidatus Raskinella chloraquaticus</name>
    <dbReference type="NCBI Taxonomy" id="1951219"/>
    <lineage>
        <taxon>Bacteria</taxon>
        <taxon>Pseudomonadati</taxon>
        <taxon>Pseudomonadota</taxon>
        <taxon>Alphaproteobacteria</taxon>
        <taxon>Hyphomicrobiales</taxon>
        <taxon>Phreatobacteraceae</taxon>
        <taxon>Candidatus Raskinella</taxon>
    </lineage>
</organism>
<keyword evidence="4 7" id="KW-0732">Signal</keyword>
<feature type="binding site" evidence="6">
    <location>
        <position position="153"/>
    </location>
    <ligand>
        <name>molybdate</name>
        <dbReference type="ChEBI" id="CHEBI:36264"/>
    </ligand>
</feature>
<evidence type="ECO:0008006" key="10">
    <source>
        <dbReference type="Google" id="ProtNLM"/>
    </source>
</evidence>
<keyword evidence="3 6" id="KW-0479">Metal-binding</keyword>
<proteinExistence type="inferred from homology"/>
<dbReference type="NCBIfam" id="TIGR01256">
    <property type="entry name" value="modA"/>
    <property type="match status" value="1"/>
</dbReference>
<evidence type="ECO:0000256" key="6">
    <source>
        <dbReference type="PIRSR" id="PIRSR004846-1"/>
    </source>
</evidence>
<feature type="binding site" evidence="6">
    <location>
        <position position="68"/>
    </location>
    <ligand>
        <name>molybdate</name>
        <dbReference type="ChEBI" id="CHEBI:36264"/>
    </ligand>
</feature>
<dbReference type="SUPFAM" id="SSF53850">
    <property type="entry name" value="Periplasmic binding protein-like II"/>
    <property type="match status" value="1"/>
</dbReference>
<dbReference type="STRING" id="1827387.A4S15_04105"/>
<feature type="chain" id="PRO_5012236017" description="Molybdate ABC transporter substrate-binding protein" evidence="7">
    <location>
        <begin position="31"/>
        <end position="265"/>
    </location>
</feature>
<evidence type="ECO:0000256" key="5">
    <source>
        <dbReference type="ARBA" id="ARBA00062515"/>
    </source>
</evidence>